<evidence type="ECO:0000313" key="7">
    <source>
        <dbReference type="Proteomes" id="UP001501588"/>
    </source>
</evidence>
<feature type="transmembrane region" description="Helical" evidence="5">
    <location>
        <begin position="137"/>
        <end position="157"/>
    </location>
</feature>
<evidence type="ECO:0000313" key="6">
    <source>
        <dbReference type="EMBL" id="GAA0575426.1"/>
    </source>
</evidence>
<dbReference type="PROSITE" id="PS51257">
    <property type="entry name" value="PROKAR_LIPOPROTEIN"/>
    <property type="match status" value="1"/>
</dbReference>
<feature type="transmembrane region" description="Helical" evidence="5">
    <location>
        <begin position="110"/>
        <end position="128"/>
    </location>
</feature>
<evidence type="ECO:0000256" key="3">
    <source>
        <dbReference type="ARBA" id="ARBA00022989"/>
    </source>
</evidence>
<evidence type="ECO:0000256" key="2">
    <source>
        <dbReference type="ARBA" id="ARBA00022692"/>
    </source>
</evidence>
<dbReference type="InterPro" id="IPR004254">
    <property type="entry name" value="AdipoR/HlyIII-related"/>
</dbReference>
<keyword evidence="2 5" id="KW-0812">Transmembrane</keyword>
<feature type="transmembrane region" description="Helical" evidence="5">
    <location>
        <begin position="86"/>
        <end position="104"/>
    </location>
</feature>
<accession>A0ABN1EVH4</accession>
<dbReference type="Proteomes" id="UP001501588">
    <property type="component" value="Unassembled WGS sequence"/>
</dbReference>
<comment type="caution">
    <text evidence="6">The sequence shown here is derived from an EMBL/GenBank/DDBJ whole genome shotgun (WGS) entry which is preliminary data.</text>
</comment>
<sequence>MPRRYSRGELIADAAVHALGAAFGLTACGMLAAAALPSAAADPLGALGLLAYAAGLVAMLGCSALYNLTPAGARRKALYRRCDRAAIFAMIAGTYTPFAGMAVGGAAGGALLAGVWTAAAAGAAHALLGRPGRRERLAVLLYLLLGWCGVVLIVPLADALSTGALALLVAGGVLYTAGTAFHLADRLPFHNAAWHAFVLGAAACHFAAVLRDIAPAG</sequence>
<dbReference type="PANTHER" id="PTHR20855:SF3">
    <property type="entry name" value="LD03007P"/>
    <property type="match status" value="1"/>
</dbReference>
<keyword evidence="7" id="KW-1185">Reference proteome</keyword>
<organism evidence="6 7">
    <name type="scientific">Craurococcus roseus</name>
    <dbReference type="NCBI Taxonomy" id="77585"/>
    <lineage>
        <taxon>Bacteria</taxon>
        <taxon>Pseudomonadati</taxon>
        <taxon>Pseudomonadota</taxon>
        <taxon>Alphaproteobacteria</taxon>
        <taxon>Acetobacterales</taxon>
        <taxon>Acetobacteraceae</taxon>
        <taxon>Craurococcus</taxon>
    </lineage>
</organism>
<keyword evidence="4 5" id="KW-0472">Membrane</keyword>
<evidence type="ECO:0000256" key="1">
    <source>
        <dbReference type="ARBA" id="ARBA00004141"/>
    </source>
</evidence>
<feature type="transmembrane region" description="Helical" evidence="5">
    <location>
        <begin position="46"/>
        <end position="66"/>
    </location>
</feature>
<feature type="transmembrane region" description="Helical" evidence="5">
    <location>
        <begin position="196"/>
        <end position="214"/>
    </location>
</feature>
<feature type="transmembrane region" description="Helical" evidence="5">
    <location>
        <begin position="12"/>
        <end position="34"/>
    </location>
</feature>
<evidence type="ECO:0000256" key="5">
    <source>
        <dbReference type="SAM" id="Phobius"/>
    </source>
</evidence>
<dbReference type="Pfam" id="PF03006">
    <property type="entry name" value="HlyIII"/>
    <property type="match status" value="1"/>
</dbReference>
<keyword evidence="3 5" id="KW-1133">Transmembrane helix</keyword>
<evidence type="ECO:0000256" key="4">
    <source>
        <dbReference type="ARBA" id="ARBA00023136"/>
    </source>
</evidence>
<gene>
    <name evidence="6" type="ORF">GCM10009416_12600</name>
</gene>
<protein>
    <submittedName>
        <fullName evidence="6">Hemolysin III family protein</fullName>
    </submittedName>
</protein>
<proteinExistence type="predicted"/>
<name>A0ABN1EVH4_9PROT</name>
<comment type="subcellular location">
    <subcellularLocation>
        <location evidence="1">Membrane</location>
        <topology evidence="1">Multi-pass membrane protein</topology>
    </subcellularLocation>
</comment>
<dbReference type="PANTHER" id="PTHR20855">
    <property type="entry name" value="ADIPOR/PROGESTIN RECEPTOR-RELATED"/>
    <property type="match status" value="1"/>
</dbReference>
<feature type="transmembrane region" description="Helical" evidence="5">
    <location>
        <begin position="163"/>
        <end position="184"/>
    </location>
</feature>
<dbReference type="EMBL" id="BAAAFZ010000011">
    <property type="protein sequence ID" value="GAA0575426.1"/>
    <property type="molecule type" value="Genomic_DNA"/>
</dbReference>
<reference evidence="6 7" key="1">
    <citation type="journal article" date="2019" name="Int. J. Syst. Evol. Microbiol.">
        <title>The Global Catalogue of Microorganisms (GCM) 10K type strain sequencing project: providing services to taxonomists for standard genome sequencing and annotation.</title>
        <authorList>
            <consortium name="The Broad Institute Genomics Platform"/>
            <consortium name="The Broad Institute Genome Sequencing Center for Infectious Disease"/>
            <person name="Wu L."/>
            <person name="Ma J."/>
        </authorList>
    </citation>
    <scope>NUCLEOTIDE SEQUENCE [LARGE SCALE GENOMIC DNA]</scope>
    <source>
        <strain evidence="6 7">JCM 9933</strain>
    </source>
</reference>